<dbReference type="Gene3D" id="3.10.129.10">
    <property type="entry name" value="Hotdog Thioesterase"/>
    <property type="match status" value="1"/>
</dbReference>
<reference evidence="2 3" key="1">
    <citation type="submission" date="2025-05" db="UniProtKB">
        <authorList>
            <consortium name="RefSeq"/>
        </authorList>
    </citation>
    <scope>IDENTIFICATION</scope>
</reference>
<evidence type="ECO:0000313" key="3">
    <source>
        <dbReference type="RefSeq" id="XP_065668519.1"/>
    </source>
</evidence>
<dbReference type="SUPFAM" id="SSF54637">
    <property type="entry name" value="Thioesterase/thiol ester dehydrase-isomerase"/>
    <property type="match status" value="1"/>
</dbReference>
<proteinExistence type="predicted"/>
<organism evidence="1 2">
    <name type="scientific">Hydra vulgaris</name>
    <name type="common">Hydra</name>
    <name type="synonym">Hydra attenuata</name>
    <dbReference type="NCBI Taxonomy" id="6087"/>
    <lineage>
        <taxon>Eukaryota</taxon>
        <taxon>Metazoa</taxon>
        <taxon>Cnidaria</taxon>
        <taxon>Hydrozoa</taxon>
        <taxon>Hydroidolina</taxon>
        <taxon>Anthoathecata</taxon>
        <taxon>Aplanulata</taxon>
        <taxon>Hydridae</taxon>
        <taxon>Hydra</taxon>
    </lineage>
</organism>
<protein>
    <submittedName>
        <fullName evidence="2 3">Uncharacterized protein LOC136088552 isoform X1</fullName>
    </submittedName>
</protein>
<dbReference type="Proteomes" id="UP001652625">
    <property type="component" value="Chromosome 12"/>
</dbReference>
<dbReference type="GeneID" id="136088552"/>
<keyword evidence="1" id="KW-1185">Reference proteome</keyword>
<accession>A0ABM4D2N4</accession>
<evidence type="ECO:0000313" key="2">
    <source>
        <dbReference type="RefSeq" id="XP_065668518.1"/>
    </source>
</evidence>
<dbReference type="RefSeq" id="XP_065668518.1">
    <property type="nucleotide sequence ID" value="XM_065812446.1"/>
</dbReference>
<name>A0ABM4D2N4_HYDVU</name>
<dbReference type="RefSeq" id="XP_065668519.1">
    <property type="nucleotide sequence ID" value="XM_065812447.1"/>
</dbReference>
<sequence>MIRSSSDKEKRKKFLKNFSLVTNMLRFNINYTHIIQFLKNIWCSKSVPKKTFATFFKNGEKSDVLPRSKVAAACFNKLENLVLEHNWQIHSIEKWKGELAERHYGGYKDIDIYQGCFFYSKIENKAKALITYGPYLEGFIGHVHGGAIATLHDEVAGIVATL</sequence>
<gene>
    <name evidence="2 3" type="primary">LOC136088552</name>
</gene>
<evidence type="ECO:0000313" key="1">
    <source>
        <dbReference type="Proteomes" id="UP001652625"/>
    </source>
</evidence>
<dbReference type="InterPro" id="IPR029069">
    <property type="entry name" value="HotDog_dom_sf"/>
</dbReference>